<reference evidence="1" key="1">
    <citation type="submission" date="2020-05" db="EMBL/GenBank/DDBJ databases">
        <authorList>
            <person name="Chiriac C."/>
            <person name="Salcher M."/>
            <person name="Ghai R."/>
            <person name="Kavagutti S V."/>
        </authorList>
    </citation>
    <scope>NUCLEOTIDE SEQUENCE</scope>
</reference>
<gene>
    <name evidence="1" type="ORF">UFOVP194_24</name>
</gene>
<accession>A0A6J7WIT6</accession>
<protein>
    <submittedName>
        <fullName evidence="1">Uncharacterized protein</fullName>
    </submittedName>
</protein>
<dbReference type="EMBL" id="LR798238">
    <property type="protein sequence ID" value="CAB5212517.1"/>
    <property type="molecule type" value="Genomic_DNA"/>
</dbReference>
<proteinExistence type="predicted"/>
<name>A0A6J7WIT6_9CAUD</name>
<organism evidence="1">
    <name type="scientific">uncultured Caudovirales phage</name>
    <dbReference type="NCBI Taxonomy" id="2100421"/>
    <lineage>
        <taxon>Viruses</taxon>
        <taxon>Duplodnaviria</taxon>
        <taxon>Heunggongvirae</taxon>
        <taxon>Uroviricota</taxon>
        <taxon>Caudoviricetes</taxon>
        <taxon>Peduoviridae</taxon>
        <taxon>Maltschvirus</taxon>
        <taxon>Maltschvirus maltsch</taxon>
    </lineage>
</organism>
<sequence>MLQTIEVLGVQFDVYYECEIEHDPLGTGDSPTEYNIEIISIETGSDTQDLQEVLANYVIETITEQLINIEAE</sequence>
<evidence type="ECO:0000313" key="1">
    <source>
        <dbReference type="EMBL" id="CAB5212517.1"/>
    </source>
</evidence>